<dbReference type="STRING" id="765440.A0A0C3BEZ3"/>
<proteinExistence type="predicted"/>
<evidence type="ECO:0000313" key="2">
    <source>
        <dbReference type="EMBL" id="KIM84878.1"/>
    </source>
</evidence>
<accession>A0A0C3BEZ3</accession>
<reference evidence="3" key="2">
    <citation type="submission" date="2015-01" db="EMBL/GenBank/DDBJ databases">
        <title>Evolutionary Origins and Diversification of the Mycorrhizal Mutualists.</title>
        <authorList>
            <consortium name="DOE Joint Genome Institute"/>
            <consortium name="Mycorrhizal Genomics Consortium"/>
            <person name="Kohler A."/>
            <person name="Kuo A."/>
            <person name="Nagy L.G."/>
            <person name="Floudas D."/>
            <person name="Copeland A."/>
            <person name="Barry K.W."/>
            <person name="Cichocki N."/>
            <person name="Veneault-Fourrey C."/>
            <person name="LaButti K."/>
            <person name="Lindquist E.A."/>
            <person name="Lipzen A."/>
            <person name="Lundell T."/>
            <person name="Morin E."/>
            <person name="Murat C."/>
            <person name="Riley R."/>
            <person name="Ohm R."/>
            <person name="Sun H."/>
            <person name="Tunlid A."/>
            <person name="Henrissat B."/>
            <person name="Grigoriev I.V."/>
            <person name="Hibbett D.S."/>
            <person name="Martin F."/>
        </authorList>
    </citation>
    <scope>NUCLEOTIDE SEQUENCE [LARGE SCALE GENOMIC DNA]</scope>
    <source>
        <strain evidence="3">F 1598</strain>
    </source>
</reference>
<dbReference type="AlphaFoldDB" id="A0A0C3BEZ3"/>
<keyword evidence="3" id="KW-1185">Reference proteome</keyword>
<gene>
    <name evidence="2" type="ORF">PILCRDRAFT_817693</name>
</gene>
<dbReference type="InParanoid" id="A0A0C3BEZ3"/>
<dbReference type="Pfam" id="PF11901">
    <property type="entry name" value="DM9"/>
    <property type="match status" value="1"/>
</dbReference>
<evidence type="ECO:0000256" key="1">
    <source>
        <dbReference type="SAM" id="MobiDB-lite"/>
    </source>
</evidence>
<feature type="compositionally biased region" description="Basic and acidic residues" evidence="1">
    <location>
        <begin position="20"/>
        <end position="54"/>
    </location>
</feature>
<protein>
    <submittedName>
        <fullName evidence="2">Uncharacterized protein</fullName>
    </submittedName>
</protein>
<dbReference type="InterPro" id="IPR006616">
    <property type="entry name" value="DM9_repeat"/>
</dbReference>
<evidence type="ECO:0000313" key="3">
    <source>
        <dbReference type="Proteomes" id="UP000054166"/>
    </source>
</evidence>
<dbReference type="EMBL" id="KN832986">
    <property type="protein sequence ID" value="KIM84878.1"/>
    <property type="molecule type" value="Genomic_DNA"/>
</dbReference>
<sequence length="244" mass="26397">MSPSGRRRSVDSSSSSSSDSDSKMHRDEKHHIDEKKHYGDEHPDNSRSLLDHFPHMPGLPAGSSQQHFQSPSHAPPPYTPPAAGERLALTTTTAFPAQQAGPHPCIDADGSPVFLGSALFYSTGNPNGGGPDSVHPCKIAPHLSPVCRVPYGGGEFEHHGRYDLLPFVPQMMEWVLSARGQIPQDRRAIEGGVENHGAKLYHAVAKVGNLWVPGKTGIHLNGCNVAFGGGEHVFTEGYYILCWR</sequence>
<dbReference type="Proteomes" id="UP000054166">
    <property type="component" value="Unassembled WGS sequence"/>
</dbReference>
<name>A0A0C3BEZ3_PILCF</name>
<reference evidence="2 3" key="1">
    <citation type="submission" date="2014-04" db="EMBL/GenBank/DDBJ databases">
        <authorList>
            <consortium name="DOE Joint Genome Institute"/>
            <person name="Kuo A."/>
            <person name="Tarkka M."/>
            <person name="Buscot F."/>
            <person name="Kohler A."/>
            <person name="Nagy L.G."/>
            <person name="Floudas D."/>
            <person name="Copeland A."/>
            <person name="Barry K.W."/>
            <person name="Cichocki N."/>
            <person name="Veneault-Fourrey C."/>
            <person name="LaButti K."/>
            <person name="Lindquist E.A."/>
            <person name="Lipzen A."/>
            <person name="Lundell T."/>
            <person name="Morin E."/>
            <person name="Murat C."/>
            <person name="Sun H."/>
            <person name="Tunlid A."/>
            <person name="Henrissat B."/>
            <person name="Grigoriev I.V."/>
            <person name="Hibbett D.S."/>
            <person name="Martin F."/>
            <person name="Nordberg H.P."/>
            <person name="Cantor M.N."/>
            <person name="Hua S.X."/>
        </authorList>
    </citation>
    <scope>NUCLEOTIDE SEQUENCE [LARGE SCALE GENOMIC DNA]</scope>
    <source>
        <strain evidence="2 3">F 1598</strain>
    </source>
</reference>
<feature type="region of interest" description="Disordered" evidence="1">
    <location>
        <begin position="1"/>
        <end position="84"/>
    </location>
</feature>
<dbReference type="OrthoDB" id="2142040at2759"/>
<organism evidence="2 3">
    <name type="scientific">Piloderma croceum (strain F 1598)</name>
    <dbReference type="NCBI Taxonomy" id="765440"/>
    <lineage>
        <taxon>Eukaryota</taxon>
        <taxon>Fungi</taxon>
        <taxon>Dikarya</taxon>
        <taxon>Basidiomycota</taxon>
        <taxon>Agaricomycotina</taxon>
        <taxon>Agaricomycetes</taxon>
        <taxon>Agaricomycetidae</taxon>
        <taxon>Atheliales</taxon>
        <taxon>Atheliaceae</taxon>
        <taxon>Piloderma</taxon>
    </lineage>
</organism>
<dbReference type="PANTHER" id="PTHR31649">
    <property type="entry name" value="AGAP009604-PA"/>
    <property type="match status" value="1"/>
</dbReference>
<dbReference type="HOGENOM" id="CLU_066030_0_0_1"/>
<dbReference type="PANTHER" id="PTHR31649:SF1">
    <property type="entry name" value="FARNESOIC ACID O-METHYL TRANSFERASE DOMAIN-CONTAINING PROTEIN"/>
    <property type="match status" value="1"/>
</dbReference>